<proteinExistence type="predicted"/>
<dbReference type="AlphaFoldDB" id="A0A0C3Q5G5"/>
<dbReference type="EMBL" id="KN823299">
    <property type="protein sequence ID" value="KIO18284.1"/>
    <property type="molecule type" value="Genomic_DNA"/>
</dbReference>
<accession>A0A0C3Q5G5</accession>
<protein>
    <submittedName>
        <fullName evidence="2">Uncharacterized protein</fullName>
    </submittedName>
</protein>
<feature type="region of interest" description="Disordered" evidence="1">
    <location>
        <begin position="426"/>
        <end position="472"/>
    </location>
</feature>
<name>A0A0C3Q5G5_9AGAM</name>
<evidence type="ECO:0000313" key="2">
    <source>
        <dbReference type="EMBL" id="KIO18284.1"/>
    </source>
</evidence>
<dbReference type="OrthoDB" id="3208135at2759"/>
<gene>
    <name evidence="2" type="ORF">M407DRAFT_32064</name>
</gene>
<evidence type="ECO:0000313" key="3">
    <source>
        <dbReference type="Proteomes" id="UP000054248"/>
    </source>
</evidence>
<feature type="compositionally biased region" description="Basic and acidic residues" evidence="1">
    <location>
        <begin position="455"/>
        <end position="472"/>
    </location>
</feature>
<dbReference type="HOGENOM" id="CLU_573895_0_0_1"/>
<organism evidence="2 3">
    <name type="scientific">Tulasnella calospora MUT 4182</name>
    <dbReference type="NCBI Taxonomy" id="1051891"/>
    <lineage>
        <taxon>Eukaryota</taxon>
        <taxon>Fungi</taxon>
        <taxon>Dikarya</taxon>
        <taxon>Basidiomycota</taxon>
        <taxon>Agaricomycotina</taxon>
        <taxon>Agaricomycetes</taxon>
        <taxon>Cantharellales</taxon>
        <taxon>Tulasnellaceae</taxon>
        <taxon>Tulasnella</taxon>
    </lineage>
</organism>
<reference evidence="3" key="2">
    <citation type="submission" date="2015-01" db="EMBL/GenBank/DDBJ databases">
        <title>Evolutionary Origins and Diversification of the Mycorrhizal Mutualists.</title>
        <authorList>
            <consortium name="DOE Joint Genome Institute"/>
            <consortium name="Mycorrhizal Genomics Consortium"/>
            <person name="Kohler A."/>
            <person name="Kuo A."/>
            <person name="Nagy L.G."/>
            <person name="Floudas D."/>
            <person name="Copeland A."/>
            <person name="Barry K.W."/>
            <person name="Cichocki N."/>
            <person name="Veneault-Fourrey C."/>
            <person name="LaButti K."/>
            <person name="Lindquist E.A."/>
            <person name="Lipzen A."/>
            <person name="Lundell T."/>
            <person name="Morin E."/>
            <person name="Murat C."/>
            <person name="Riley R."/>
            <person name="Ohm R."/>
            <person name="Sun H."/>
            <person name="Tunlid A."/>
            <person name="Henrissat B."/>
            <person name="Grigoriev I.V."/>
            <person name="Hibbett D.S."/>
            <person name="Martin F."/>
        </authorList>
    </citation>
    <scope>NUCLEOTIDE SEQUENCE [LARGE SCALE GENOMIC DNA]</scope>
    <source>
        <strain evidence="3">MUT 4182</strain>
    </source>
</reference>
<sequence>MTSVNELPSLWQQQDVGEGLKYTSDLLNTIVPLATKSPNHSLKAQHLLSRGIEVLASIQQFLATGTDDFLAAIRTIQSLEVTETVLIESITVLKEDAENPVPSDRAVLSSWHLNRNTFSNQLKTLSDAGPKKPDTAWTGVMRDVVRADDLNWATRLVEDMTTLDDEQTKESLGTILSTLEEPETSTQEEAENIQTDSILAIMCLADEVARPSARGRGQVLNVLNDMAGELKKKEGRNWKSLSDRLHDLPVCRQVEKPLLVHQGDYSIPDIVHDAQVEVDQAGAAIAGDLDADVEATKKQLSQVERSIKDAAGHLKALASKKNHNSIKGGKENSSISYAASRLLTNTALAITPACEIMALNEPLQAIVSAVHGFIDALDVFDLGPSWKGAFTRALGGTASLLTQFGRSNINIASPVEATFTQFGRADTNMTSPVGDSFPEQTRRSSISESEGTRTPPERAGTKSEKHGAREKVADFASNVKDKFLGGK</sequence>
<dbReference type="Proteomes" id="UP000054248">
    <property type="component" value="Unassembled WGS sequence"/>
</dbReference>
<keyword evidence="3" id="KW-1185">Reference proteome</keyword>
<evidence type="ECO:0000256" key="1">
    <source>
        <dbReference type="SAM" id="MobiDB-lite"/>
    </source>
</evidence>
<reference evidence="2 3" key="1">
    <citation type="submission" date="2014-04" db="EMBL/GenBank/DDBJ databases">
        <authorList>
            <consortium name="DOE Joint Genome Institute"/>
            <person name="Kuo A."/>
            <person name="Girlanda M."/>
            <person name="Perotto S."/>
            <person name="Kohler A."/>
            <person name="Nagy L.G."/>
            <person name="Floudas D."/>
            <person name="Copeland A."/>
            <person name="Barry K.W."/>
            <person name="Cichocki N."/>
            <person name="Veneault-Fourrey C."/>
            <person name="LaButti K."/>
            <person name="Lindquist E.A."/>
            <person name="Lipzen A."/>
            <person name="Lundell T."/>
            <person name="Morin E."/>
            <person name="Murat C."/>
            <person name="Sun H."/>
            <person name="Tunlid A."/>
            <person name="Henrissat B."/>
            <person name="Grigoriev I.V."/>
            <person name="Hibbett D.S."/>
            <person name="Martin F."/>
            <person name="Nordberg H.P."/>
            <person name="Cantor M.N."/>
            <person name="Hua S.X."/>
        </authorList>
    </citation>
    <scope>NUCLEOTIDE SEQUENCE [LARGE SCALE GENOMIC DNA]</scope>
    <source>
        <strain evidence="2 3">MUT 4182</strain>
    </source>
</reference>